<sequence length="47" mass="4949">VKKFRGKTLSGKVVSVHSGNNEDLSKDIRGSLTAEIGGFAGDKHHGL</sequence>
<accession>A0A382G5N3</accession>
<gene>
    <name evidence="1" type="ORF">METZ01_LOCUS223440</name>
</gene>
<feature type="non-terminal residue" evidence="1">
    <location>
        <position position="1"/>
    </location>
</feature>
<dbReference type="AlphaFoldDB" id="A0A382G5N3"/>
<evidence type="ECO:0008006" key="2">
    <source>
        <dbReference type="Google" id="ProtNLM"/>
    </source>
</evidence>
<proteinExistence type="predicted"/>
<dbReference type="EMBL" id="UINC01053718">
    <property type="protein sequence ID" value="SVB70586.1"/>
    <property type="molecule type" value="Genomic_DNA"/>
</dbReference>
<protein>
    <recommendedName>
        <fullName evidence="2">MOSC domain-containing protein</fullName>
    </recommendedName>
</protein>
<evidence type="ECO:0000313" key="1">
    <source>
        <dbReference type="EMBL" id="SVB70586.1"/>
    </source>
</evidence>
<name>A0A382G5N3_9ZZZZ</name>
<reference evidence="1" key="1">
    <citation type="submission" date="2018-05" db="EMBL/GenBank/DDBJ databases">
        <authorList>
            <person name="Lanie J.A."/>
            <person name="Ng W.-L."/>
            <person name="Kazmierczak K.M."/>
            <person name="Andrzejewski T.M."/>
            <person name="Davidsen T.M."/>
            <person name="Wayne K.J."/>
            <person name="Tettelin H."/>
            <person name="Glass J.I."/>
            <person name="Rusch D."/>
            <person name="Podicherti R."/>
            <person name="Tsui H.-C.T."/>
            <person name="Winkler M.E."/>
        </authorList>
    </citation>
    <scope>NUCLEOTIDE SEQUENCE</scope>
</reference>
<dbReference type="Gene3D" id="2.40.33.20">
    <property type="entry name" value="PK beta-barrel domain-like"/>
    <property type="match status" value="1"/>
</dbReference>
<organism evidence="1">
    <name type="scientific">marine metagenome</name>
    <dbReference type="NCBI Taxonomy" id="408172"/>
    <lineage>
        <taxon>unclassified sequences</taxon>
        <taxon>metagenomes</taxon>
        <taxon>ecological metagenomes</taxon>
    </lineage>
</organism>
<feature type="non-terminal residue" evidence="1">
    <location>
        <position position="47"/>
    </location>
</feature>